<protein>
    <submittedName>
        <fullName evidence="1">Uncharacterized protein</fullName>
    </submittedName>
</protein>
<dbReference type="EMBL" id="BNAR01000005">
    <property type="protein sequence ID" value="GHH42123.1"/>
    <property type="molecule type" value="Genomic_DNA"/>
</dbReference>
<keyword evidence="2" id="KW-1185">Reference proteome</keyword>
<reference evidence="2" key="1">
    <citation type="journal article" date="2019" name="Int. J. Syst. Evol. Microbiol.">
        <title>The Global Catalogue of Microorganisms (GCM) 10K type strain sequencing project: providing services to taxonomists for standard genome sequencing and annotation.</title>
        <authorList>
            <consortium name="The Broad Institute Genomics Platform"/>
            <consortium name="The Broad Institute Genome Sequencing Center for Infectious Disease"/>
            <person name="Wu L."/>
            <person name="Ma J."/>
        </authorList>
    </citation>
    <scope>NUCLEOTIDE SEQUENCE [LARGE SCALE GENOMIC DNA]</scope>
    <source>
        <strain evidence="2">CGMCC 4.7367</strain>
    </source>
</reference>
<comment type="caution">
    <text evidence="1">The sequence shown here is derived from an EMBL/GenBank/DDBJ whole genome shotgun (WGS) entry which is preliminary data.</text>
</comment>
<accession>A0ABQ3MG22</accession>
<sequence>MIADALGFHSKHVTPIWADAGGVWKTYTPWRSQPVRFTVEYQLLDQWILPASRANSCGAEEAENARVYPQPNRTICLGQVQPRLRPVIGSGRGEPFVPVQHRQPAGVL</sequence>
<evidence type="ECO:0000313" key="2">
    <source>
        <dbReference type="Proteomes" id="UP000605568"/>
    </source>
</evidence>
<proteinExistence type="predicted"/>
<dbReference type="Proteomes" id="UP000605568">
    <property type="component" value="Unassembled WGS sequence"/>
</dbReference>
<evidence type="ECO:0000313" key="1">
    <source>
        <dbReference type="EMBL" id="GHH42123.1"/>
    </source>
</evidence>
<name>A0ABQ3MG22_9PSEU</name>
<organism evidence="1 2">
    <name type="scientific">Lentzea cavernae</name>
    <dbReference type="NCBI Taxonomy" id="2020703"/>
    <lineage>
        <taxon>Bacteria</taxon>
        <taxon>Bacillati</taxon>
        <taxon>Actinomycetota</taxon>
        <taxon>Actinomycetes</taxon>
        <taxon>Pseudonocardiales</taxon>
        <taxon>Pseudonocardiaceae</taxon>
        <taxon>Lentzea</taxon>
    </lineage>
</organism>
<gene>
    <name evidence="1" type="ORF">GCM10017774_37870</name>
</gene>